<feature type="domain" description="SIS" evidence="2">
    <location>
        <begin position="195"/>
        <end position="338"/>
    </location>
</feature>
<dbReference type="Pfam" id="PF01380">
    <property type="entry name" value="SIS"/>
    <property type="match status" value="1"/>
</dbReference>
<feature type="domain" description="SIS" evidence="2">
    <location>
        <begin position="29"/>
        <end position="174"/>
    </location>
</feature>
<dbReference type="PANTHER" id="PTHR10937">
    <property type="entry name" value="GLUCOSAMINE--FRUCTOSE-6-PHOSPHATE AMINOTRANSFERASE, ISOMERIZING"/>
    <property type="match status" value="1"/>
</dbReference>
<dbReference type="Proteomes" id="UP000295008">
    <property type="component" value="Unassembled WGS sequence"/>
</dbReference>
<comment type="caution">
    <text evidence="3">The sequence shown here is derived from an EMBL/GenBank/DDBJ whole genome shotgun (WGS) entry which is preliminary data.</text>
</comment>
<name>A0A4R1R0I7_HYDET</name>
<protein>
    <submittedName>
        <fullName evidence="3">Glucosamine--fructose-6-phosphate aminotransferase (Isomerizing)</fullName>
    </submittedName>
</protein>
<dbReference type="EMBL" id="SLUN01000040">
    <property type="protein sequence ID" value="TCL58823.1"/>
    <property type="molecule type" value="Genomic_DNA"/>
</dbReference>
<accession>A0A4R1R0I7</accession>
<gene>
    <name evidence="3" type="ORF">EDC14_104037</name>
</gene>
<dbReference type="Gene3D" id="3.40.50.10490">
    <property type="entry name" value="Glucose-6-phosphate isomerase like protein, domain 1"/>
    <property type="match status" value="2"/>
</dbReference>
<keyword evidence="4" id="KW-1185">Reference proteome</keyword>
<dbReference type="GO" id="GO:0008483">
    <property type="term" value="F:transaminase activity"/>
    <property type="evidence" value="ECO:0007669"/>
    <property type="project" value="UniProtKB-KW"/>
</dbReference>
<organism evidence="3 4">
    <name type="scientific">Hydrogenispora ethanolica</name>
    <dbReference type="NCBI Taxonomy" id="1082276"/>
    <lineage>
        <taxon>Bacteria</taxon>
        <taxon>Bacillati</taxon>
        <taxon>Bacillota</taxon>
        <taxon>Hydrogenispora</taxon>
    </lineage>
</organism>
<dbReference type="OrthoDB" id="9779207at2"/>
<evidence type="ECO:0000256" key="1">
    <source>
        <dbReference type="ARBA" id="ARBA00022737"/>
    </source>
</evidence>
<sequence>MDHTYMEIKSQFAALRKTFDYIAARQDEVLKFYKEKAPQSIVFTGCGSSYSLCQSAEFTSRIRLGKPAAAIPSGDLMLHAKNYLKMLEGALVIAPTRSGSTSEVIHAIHNVKFLQPSLPVIGITCVENSDLAKIADLTLEIPWAFDESVCQTRTVTNLYLVNLLVLAYLSGDQKLIKELDAAISAGDGFIAKYEGKLKIVAGNDWQDALILADGELQGLASEGALAFTEIARVPGRYHHLLDVRHGPMVLVNNRTLAVVSLDGEVTPYHLDLLRDLVQKGVMVITYSNSEIPPVPGVALQVSADLELDGAASGILFIYIAQALAYYKAIQKGVNPDQPEGLDPWIKL</sequence>
<keyword evidence="3" id="KW-0032">Aminotransferase</keyword>
<reference evidence="3 4" key="1">
    <citation type="submission" date="2019-03" db="EMBL/GenBank/DDBJ databases">
        <title>Genomic Encyclopedia of Type Strains, Phase IV (KMG-IV): sequencing the most valuable type-strain genomes for metagenomic binning, comparative biology and taxonomic classification.</title>
        <authorList>
            <person name="Goeker M."/>
        </authorList>
    </citation>
    <scope>NUCLEOTIDE SEQUENCE [LARGE SCALE GENOMIC DNA]</scope>
    <source>
        <strain evidence="3 4">LX-B</strain>
    </source>
</reference>
<dbReference type="CDD" id="cd05008">
    <property type="entry name" value="SIS_GlmS_GlmD_1"/>
    <property type="match status" value="1"/>
</dbReference>
<dbReference type="AlphaFoldDB" id="A0A4R1R0I7"/>
<keyword evidence="3" id="KW-0808">Transferase</keyword>
<keyword evidence="1" id="KW-0677">Repeat</keyword>
<dbReference type="InterPro" id="IPR046348">
    <property type="entry name" value="SIS_dom_sf"/>
</dbReference>
<evidence type="ECO:0000259" key="2">
    <source>
        <dbReference type="PROSITE" id="PS51464"/>
    </source>
</evidence>
<dbReference type="InterPro" id="IPR001347">
    <property type="entry name" value="SIS_dom"/>
</dbReference>
<proteinExistence type="predicted"/>
<evidence type="ECO:0000313" key="3">
    <source>
        <dbReference type="EMBL" id="TCL58823.1"/>
    </source>
</evidence>
<dbReference type="GO" id="GO:0097367">
    <property type="term" value="F:carbohydrate derivative binding"/>
    <property type="evidence" value="ECO:0007669"/>
    <property type="project" value="InterPro"/>
</dbReference>
<evidence type="ECO:0000313" key="4">
    <source>
        <dbReference type="Proteomes" id="UP000295008"/>
    </source>
</evidence>
<dbReference type="RefSeq" id="WP_132016699.1">
    <property type="nucleotide sequence ID" value="NZ_SLUN01000040.1"/>
</dbReference>
<dbReference type="GO" id="GO:1901135">
    <property type="term" value="P:carbohydrate derivative metabolic process"/>
    <property type="evidence" value="ECO:0007669"/>
    <property type="project" value="InterPro"/>
</dbReference>
<dbReference type="InterPro" id="IPR035466">
    <property type="entry name" value="GlmS/AgaS_SIS"/>
</dbReference>
<dbReference type="PROSITE" id="PS51464">
    <property type="entry name" value="SIS"/>
    <property type="match status" value="2"/>
</dbReference>
<dbReference type="SUPFAM" id="SSF53697">
    <property type="entry name" value="SIS domain"/>
    <property type="match status" value="1"/>
</dbReference>
<dbReference type="PANTHER" id="PTHR10937:SF4">
    <property type="entry name" value="GLUCOSAMINE-6-PHOSPHATE DEAMINASE"/>
    <property type="match status" value="1"/>
</dbReference>